<keyword evidence="1" id="KW-1133">Transmembrane helix</keyword>
<dbReference type="PANTHER" id="PTHR31748:SF1">
    <property type="entry name" value="SERPENTINE RECEPTOR, CLASS V"/>
    <property type="match status" value="1"/>
</dbReference>
<evidence type="ECO:0000313" key="2">
    <source>
        <dbReference type="EMBL" id="GMR56740.1"/>
    </source>
</evidence>
<evidence type="ECO:0008006" key="4">
    <source>
        <dbReference type="Google" id="ProtNLM"/>
    </source>
</evidence>
<keyword evidence="3" id="KW-1185">Reference proteome</keyword>
<feature type="transmembrane region" description="Helical" evidence="1">
    <location>
        <begin position="92"/>
        <end position="113"/>
    </location>
</feature>
<proteinExistence type="predicted"/>
<dbReference type="AlphaFoldDB" id="A0AAN5D6V6"/>
<name>A0AAN5D6V6_9BILA</name>
<reference evidence="3" key="1">
    <citation type="submission" date="2022-10" db="EMBL/GenBank/DDBJ databases">
        <title>Genome assembly of Pristionchus species.</title>
        <authorList>
            <person name="Yoshida K."/>
            <person name="Sommer R.J."/>
        </authorList>
    </citation>
    <scope>NUCLEOTIDE SEQUENCE [LARGE SCALE GENOMIC DNA]</scope>
    <source>
        <strain evidence="3">RS5460</strain>
    </source>
</reference>
<organism evidence="2 3">
    <name type="scientific">Pristionchus mayeri</name>
    <dbReference type="NCBI Taxonomy" id="1317129"/>
    <lineage>
        <taxon>Eukaryota</taxon>
        <taxon>Metazoa</taxon>
        <taxon>Ecdysozoa</taxon>
        <taxon>Nematoda</taxon>
        <taxon>Chromadorea</taxon>
        <taxon>Rhabditida</taxon>
        <taxon>Rhabditina</taxon>
        <taxon>Diplogasteromorpha</taxon>
        <taxon>Diplogasteroidea</taxon>
        <taxon>Neodiplogasteridae</taxon>
        <taxon>Pristionchus</taxon>
    </lineage>
</organism>
<protein>
    <recommendedName>
        <fullName evidence="4">G protein-coupled receptor</fullName>
    </recommendedName>
</protein>
<dbReference type="EMBL" id="BTRK01000006">
    <property type="protein sequence ID" value="GMR56740.1"/>
    <property type="molecule type" value="Genomic_DNA"/>
</dbReference>
<sequence length="161" mass="18686">RRRSYHTNFFYTIYMIGCSIDVVAMVGNHIGAVFPSRGWLLDFYLSSTIPGRIWSRRLTRWLAVAFQLSGVITGVLAATRDVYWVKEGYDSWYIQVVVMYLLKNINITHCLTINVAIQKKKYVQIFPIGFFIINDVYGGLSPYLLIILSKPVRRDFLRMFG</sequence>
<dbReference type="InterPro" id="IPR019426">
    <property type="entry name" value="7TM_GPCR_serpentine_rcpt_Srv"/>
</dbReference>
<keyword evidence="1" id="KW-0812">Transmembrane</keyword>
<keyword evidence="1" id="KW-0472">Membrane</keyword>
<comment type="caution">
    <text evidence="2">The sequence shown here is derived from an EMBL/GenBank/DDBJ whole genome shotgun (WGS) entry which is preliminary data.</text>
</comment>
<feature type="non-terminal residue" evidence="2">
    <location>
        <position position="1"/>
    </location>
</feature>
<feature type="transmembrane region" description="Helical" evidence="1">
    <location>
        <begin position="125"/>
        <end position="148"/>
    </location>
</feature>
<evidence type="ECO:0000313" key="3">
    <source>
        <dbReference type="Proteomes" id="UP001328107"/>
    </source>
</evidence>
<evidence type="ECO:0000256" key="1">
    <source>
        <dbReference type="SAM" id="Phobius"/>
    </source>
</evidence>
<dbReference type="Pfam" id="PF10323">
    <property type="entry name" value="7TM_GPCR_Srv"/>
    <property type="match status" value="2"/>
</dbReference>
<gene>
    <name evidence="2" type="ORF">PMAYCL1PPCAC_26935</name>
</gene>
<dbReference type="Proteomes" id="UP001328107">
    <property type="component" value="Unassembled WGS sequence"/>
</dbReference>
<dbReference type="PANTHER" id="PTHR31748">
    <property type="entry name" value="SERPENTINE RECEPTOR, CLASS V"/>
    <property type="match status" value="1"/>
</dbReference>
<accession>A0AAN5D6V6</accession>